<evidence type="ECO:0000256" key="25">
    <source>
        <dbReference type="ARBA" id="ARBA00030436"/>
    </source>
</evidence>
<feature type="domain" description="Mononegavirus-type SAM-dependent 2'-O-MTase" evidence="32">
    <location>
        <begin position="1629"/>
        <end position="1826"/>
    </location>
</feature>
<dbReference type="GO" id="GO:0016787">
    <property type="term" value="F:hydrolase activity"/>
    <property type="evidence" value="ECO:0007669"/>
    <property type="project" value="UniProtKB-KW"/>
</dbReference>
<comment type="catalytic activity">
    <reaction evidence="29">
        <text>GTP + H2O = GDP + phosphate + H(+)</text>
        <dbReference type="Rhea" id="RHEA:19669"/>
        <dbReference type="ChEBI" id="CHEBI:15377"/>
        <dbReference type="ChEBI" id="CHEBI:15378"/>
        <dbReference type="ChEBI" id="CHEBI:37565"/>
        <dbReference type="ChEBI" id="CHEBI:43474"/>
        <dbReference type="ChEBI" id="CHEBI:58189"/>
    </reaction>
</comment>
<evidence type="ECO:0000256" key="15">
    <source>
        <dbReference type="ARBA" id="ARBA00022840"/>
    </source>
</evidence>
<protein>
    <recommendedName>
        <fullName evidence="6">RNA-directed RNA polymerase L</fullName>
        <ecNumber evidence="23">2.1.1.375</ecNumber>
        <ecNumber evidence="4">2.7.7.48</ecNumber>
        <ecNumber evidence="5">2.7.7.88</ecNumber>
    </recommendedName>
    <alternativeName>
        <fullName evidence="24">Large structural protein</fullName>
    </alternativeName>
    <alternativeName>
        <fullName evidence="26">Replicase</fullName>
    </alternativeName>
    <alternativeName>
        <fullName evidence="25">Transcriptase</fullName>
    </alternativeName>
</protein>
<comment type="catalytic activity">
    <reaction evidence="28">
        <text>a 5'-end (5'-triphosphoguanosine)-adenylyl-adenylyl-cytidylyl-adenosine in mRNA + 2 S-adenosyl-L-methionine = a 5'-end (N(7)-methyl 5'-triphosphoguanosine)-(2'-O-methyladenylyl)-adenylyl-cytidylyl-adenosine in mRNA + 2 S-adenosyl-L-homocysteine + H(+)</text>
        <dbReference type="Rhea" id="RHEA:65376"/>
        <dbReference type="Rhea" id="RHEA-COMP:16797"/>
        <dbReference type="Rhea" id="RHEA-COMP:16798"/>
        <dbReference type="ChEBI" id="CHEBI:15378"/>
        <dbReference type="ChEBI" id="CHEBI:57856"/>
        <dbReference type="ChEBI" id="CHEBI:59789"/>
        <dbReference type="ChEBI" id="CHEBI:156483"/>
        <dbReference type="ChEBI" id="CHEBI:156484"/>
        <dbReference type="EC" id="2.1.1.375"/>
    </reaction>
</comment>
<dbReference type="InterPro" id="IPR017234">
    <property type="entry name" value="RNA-dir_pol_rhabdovirus"/>
</dbReference>
<comment type="subcellular location">
    <subcellularLocation>
        <location evidence="1">Host cytoplasm</location>
    </subcellularLocation>
    <subcellularLocation>
        <location evidence="2">Virion</location>
    </subcellularLocation>
</comment>
<evidence type="ECO:0000256" key="6">
    <source>
        <dbReference type="ARBA" id="ARBA00018602"/>
    </source>
</evidence>
<keyword evidence="18" id="KW-0506">mRNA capping</keyword>
<evidence type="ECO:0000256" key="26">
    <source>
        <dbReference type="ARBA" id="ARBA00031012"/>
    </source>
</evidence>
<evidence type="ECO:0000256" key="11">
    <source>
        <dbReference type="ARBA" id="ARBA00022691"/>
    </source>
</evidence>
<evidence type="ECO:0000256" key="23">
    <source>
        <dbReference type="ARBA" id="ARBA00026099"/>
    </source>
</evidence>
<dbReference type="PROSITE" id="PS50526">
    <property type="entry name" value="RDRP_SSRNA_NEG_NONSEG"/>
    <property type="match status" value="1"/>
</dbReference>
<dbReference type="InterPro" id="IPR048398">
    <property type="entry name" value="Methyltrans_Mon_C"/>
</dbReference>
<dbReference type="GO" id="GO:0003968">
    <property type="term" value="F:RNA-directed RNA polymerase activity"/>
    <property type="evidence" value="ECO:0007669"/>
    <property type="project" value="UniProtKB-KW"/>
</dbReference>
<evidence type="ECO:0000256" key="17">
    <source>
        <dbReference type="ARBA" id="ARBA00022953"/>
    </source>
</evidence>
<evidence type="ECO:0000256" key="29">
    <source>
        <dbReference type="ARBA" id="ARBA00048548"/>
    </source>
</evidence>
<dbReference type="EMBL" id="MF279192">
    <property type="protein sequence ID" value="ASZ85163.1"/>
    <property type="molecule type" value="Viral_cRNA"/>
</dbReference>
<evidence type="ECO:0000256" key="3">
    <source>
        <dbReference type="ARBA" id="ARBA00006874"/>
    </source>
</evidence>
<dbReference type="Pfam" id="PF21081">
    <property type="entry name" value="Methyltrans_Mon_3rd"/>
    <property type="match status" value="1"/>
</dbReference>
<dbReference type="GO" id="GO:0004482">
    <property type="term" value="F:mRNA 5'-cap (guanine-N7-)-methyltransferase activity"/>
    <property type="evidence" value="ECO:0007669"/>
    <property type="project" value="InterPro"/>
</dbReference>
<keyword evidence="16" id="KW-0946">Virion</keyword>
<keyword evidence="34" id="KW-1185">Reference proteome</keyword>
<keyword evidence="14" id="KW-0378">Hydrolase</keyword>
<evidence type="ECO:0000256" key="8">
    <source>
        <dbReference type="ARBA" id="ARBA00022603"/>
    </source>
</evidence>
<dbReference type="NCBIfam" id="TIGR04198">
    <property type="entry name" value="paramyx_RNAcap"/>
    <property type="match status" value="1"/>
</dbReference>
<dbReference type="Pfam" id="PF14314">
    <property type="entry name" value="Methyltrans_Mon_2nd"/>
    <property type="match status" value="1"/>
</dbReference>
<dbReference type="InterPro" id="IPR039530">
    <property type="entry name" value="L_methyltransferase_rhabdo"/>
</dbReference>
<evidence type="ECO:0000259" key="32">
    <source>
        <dbReference type="PROSITE" id="PS51590"/>
    </source>
</evidence>
<evidence type="ECO:0000256" key="10">
    <source>
        <dbReference type="ARBA" id="ARBA00022679"/>
    </source>
</evidence>
<accession>A0A249Y6Z0</accession>
<comment type="catalytic activity">
    <reaction evidence="22">
        <text>a 5'-end (5'-triphosphoguanosine)-(2'-O-methyladenylyl)-adenylyl-cytidylyl-adenosine in mRNA + S-adenosyl-L-methionine = a 5'-end (N(7)-methyl 5'-triphosphoguanosine)-(2'-O-methyladenylyl)-adenylyl-cytidylyl-adenosine in mRNA + S-adenosyl-L-homocysteine</text>
        <dbReference type="Rhea" id="RHEA:65440"/>
        <dbReference type="Rhea" id="RHEA-COMP:16798"/>
        <dbReference type="Rhea" id="RHEA-COMP:16801"/>
        <dbReference type="ChEBI" id="CHEBI:57856"/>
        <dbReference type="ChEBI" id="CHEBI:59789"/>
        <dbReference type="ChEBI" id="CHEBI:156482"/>
        <dbReference type="ChEBI" id="CHEBI:156483"/>
    </reaction>
</comment>
<evidence type="ECO:0000256" key="5">
    <source>
        <dbReference type="ARBA" id="ARBA00012582"/>
    </source>
</evidence>
<reference evidence="33" key="1">
    <citation type="submission" date="2017-06" db="EMBL/GenBank/DDBJ databases">
        <title>Characterization of novel rhabdoviruses in bats, China.</title>
        <authorList>
            <person name="Xu L."/>
            <person name="Li X."/>
            <person name="He B."/>
            <person name="Tu C."/>
        </authorList>
    </citation>
    <scope>NUCLEOTIDE SEQUENCE</scope>
    <source>
        <strain evidence="33">IH17</strain>
    </source>
</reference>
<evidence type="ECO:0000256" key="19">
    <source>
        <dbReference type="ARBA" id="ARBA00023200"/>
    </source>
</evidence>
<evidence type="ECO:0000256" key="12">
    <source>
        <dbReference type="ARBA" id="ARBA00022695"/>
    </source>
</evidence>
<evidence type="ECO:0000256" key="18">
    <source>
        <dbReference type="ARBA" id="ARBA00023042"/>
    </source>
</evidence>
<comment type="catalytic activity">
    <reaction evidence="27">
        <text>a 5'-end (5'-triphosphoguanosine)-adenylyl-adenylyl-cytidylyl-adenosine in mRNA + S-adenosyl-L-methionine = a 5'-end (5'-triphosphoguanosine)-(2'-O-methyladenylyl)-adenylyl-cytidylyl-adenosine in mRNA + S-adenosyl-L-homocysteine + H(+)</text>
        <dbReference type="Rhea" id="RHEA:65380"/>
        <dbReference type="Rhea" id="RHEA-COMP:16797"/>
        <dbReference type="Rhea" id="RHEA-COMP:16801"/>
        <dbReference type="ChEBI" id="CHEBI:15378"/>
        <dbReference type="ChEBI" id="CHEBI:57856"/>
        <dbReference type="ChEBI" id="CHEBI:59789"/>
        <dbReference type="ChEBI" id="CHEBI:156482"/>
        <dbReference type="ChEBI" id="CHEBI:156484"/>
    </reaction>
</comment>
<evidence type="ECO:0000256" key="21">
    <source>
        <dbReference type="ARBA" id="ARBA00024494"/>
    </source>
</evidence>
<dbReference type="Pfam" id="PF14318">
    <property type="entry name" value="Mononeg_mRNAcap"/>
    <property type="match status" value="1"/>
</dbReference>
<dbReference type="InterPro" id="IPR014023">
    <property type="entry name" value="Mononeg_RNA_pol_cat"/>
</dbReference>
<evidence type="ECO:0000256" key="2">
    <source>
        <dbReference type="ARBA" id="ARBA00004328"/>
    </source>
</evidence>
<dbReference type="EC" id="2.7.7.48" evidence="4"/>
<keyword evidence="19" id="KW-1035">Host cytoplasm</keyword>
<evidence type="ECO:0000256" key="13">
    <source>
        <dbReference type="ARBA" id="ARBA00022741"/>
    </source>
</evidence>
<keyword evidence="20" id="KW-0511">Multifunctional enzyme</keyword>
<evidence type="ECO:0000256" key="7">
    <source>
        <dbReference type="ARBA" id="ARBA00022484"/>
    </source>
</evidence>
<evidence type="ECO:0000256" key="24">
    <source>
        <dbReference type="ARBA" id="ARBA00030285"/>
    </source>
</evidence>
<evidence type="ECO:0000256" key="30">
    <source>
        <dbReference type="ARBA" id="ARBA00050006"/>
    </source>
</evidence>
<evidence type="ECO:0000256" key="4">
    <source>
        <dbReference type="ARBA" id="ARBA00012494"/>
    </source>
</evidence>
<keyword evidence="12" id="KW-0548">Nucleotidyltransferase</keyword>
<keyword evidence="17" id="KW-0693">Viral RNA replication</keyword>
<keyword evidence="9" id="KW-0507">mRNA processing</keyword>
<evidence type="ECO:0000313" key="34">
    <source>
        <dbReference type="Proteomes" id="UP000681437"/>
    </source>
</evidence>
<name>A0A249Y6Z0_9RHAB</name>
<organism evidence="33">
    <name type="scientific">Jinghong bat virus</name>
    <dbReference type="NCBI Taxonomy" id="2847811"/>
    <lineage>
        <taxon>Viruses</taxon>
        <taxon>Riboviria</taxon>
        <taxon>Orthornavirae</taxon>
        <taxon>Negarnaviricota</taxon>
        <taxon>Haploviricotina</taxon>
        <taxon>Monjiviricetes</taxon>
        <taxon>Mononegavirales</taxon>
        <taxon>Rhabdoviridae</taxon>
        <taxon>Alpharhabdovirinae</taxon>
        <taxon>Vesiculovirus</taxon>
        <taxon>Vesiculovirus rhinolophus</taxon>
    </lineage>
</organism>
<dbReference type="InterPro" id="IPR048397">
    <property type="entry name" value="Methyltrans_Mon_CD"/>
</dbReference>
<sequence length="2104" mass="239942">MDPMFQDQDLCTLTEDDFHQFDAFEKEDRISFINSFDYNLNSPLISDDVTFLIERSRGHPVPLIWKNKNWEIVLEVLSDLQIDWLSPSQHHSWFAKWMMDHKMKYIEAMRFLAKVDHESERTFIIVKTFIKGWVGNQINYPSRVTDTVPELVYSLLQRFLDLHKITLMLNCTGTQEQNALTQKFKWRDFKKYHMKTFPSLGRVLTCHGFVLIPDHHLLIDRNFLLMMKDTVVARLQTLISMMGRLDSKFNFNDMVKMERFYKIGDMILQDCGNIGFDILKMVEPICNLRLTQLAHNYRPLIPDFPDFKQHVENTIQELNQKTTWSSALYNMICEEESVELVLTYYGSFRHWGHPYIDYKGGLEKLFNQVNMDKDIDKKYADCLASDLAKLVLHKMFQEHKKWYVIKELVPGNHPFKSHIVNCTWPTGIQIMDFGDHWHELPLTKCFEIPDLIDPSVIYADKSHSMDRSAILQHVRDSSHRPIPTLKVMKSVIDKPATNWAEFLQEVNDYGLKKEDLVIGLKAKERELKTSGRFFSLMSWRLREYFVITEYLIKTHFVPLFHGLTMADDLTSVMKKMMDTSSGQGRDDYEKVTIANHIDYEKWNNHQRGEANNPVFTVMGKFLGYPNLITRTHEFFEKSLIYYNQRPDLMLVRDNTLVNKTDSRVCWDGQKGGLEGLRQKGWSIVNLLVIARESKIRNTSVKTLAQGDNQAICTHYRLRDFKDDRELSLLLNQVKGNNDAIMRSIETGTRKLGLLINRDETIQSADYLNYGKVPIFRGLIRGLECKRWSRVTCVTNDQLPTCANLMPSVSTNALTVAHFDPNPLNAMNHFNFFGNFVRLLMEMHNPAMRAPLAATNLNYNSFRFKIAVLFVDPSIGGVCGTALTRFLIRAFPDPVTESLSFWKFLHDNTDDPEIKFLARDFGNPRIALFRPDHIEKLLEDPTSLNIAMGMSPSNLIKTKIKENLVQSRHNIRNEIIRDAVIHIHQDDEELRTFLWSIDPLFPRFLSEFKSGTFMGVAAGVVSLFQNSRTVRSVFKKRMSSELDKLIYESELSSLSHLCGFPDIQPRSIWKCSAEHADYLRKLSWGRPVLGTTIPHPLEMHGRGHKSGGIGVGCPKSGFDYISVHCVGGLKDSLKSRGSLAAYIGSKTSETTSILQPWEKDTKIPLIRRATRLRDAIHWFVNPGSNLATSILNNLEALTGEKWETAVEGFKRTGSALHRFTTTRMSHGGFAAQSPACLTRILATTDTMRELNHKNYDFMYQASLLYSQMSVTVEQRLSESDSVTHFHISCSHCLREIGEPALDSQRLYRPRNVSAILTRWKSNNNDWGKHHPRINPLVKDWSKLKNSEKSYHLGRAIGFLFGELINQSSSRSEDSSIFPLSIQYNLRGGPFLNGMLDGLIRASSCQVVHRRTLQTLHKPANALYGGLIYLIDKLSASPQFGNLCRSGPLRMALDKVPHKIPPSYPTSNSDMGLSIRTYFNHQCKRLEKGEYTAAFPDLWIFSDTATLGFAGPFVLSTHLVKLLYQPSLNKTAITKLRSLSLVSSALRSEDISPEACDTIFSSKLFLCTEEIRHAAKSISVPPIDKALNKITWGFEYRGEVRKQQVNFSPTACVNPLPMPPRIQDPLISGLRLGQLPTGAHYKLRSLISHFRVHYQDFVCGGDGSGGMTAALLRLSPLSRCIFNSLLTFDDVSMRGSSPDPPSALETVQDSPSRCVNYDKCWEDPSDLMLRDTWECFLGYKKKFKLSINLMVFDMEANDPIIPTKIARNIRAYASLLLNRDCTVIFKTYGTIICSQKHNPLTVLGPLFDRVYITQTTLSSSHTSEVYLVCQNIAKDTQKMYPIWDDLRLWWESLYSFKSNASEFSRALKVKESNTLSGIPTVFLPDNWQILRTLLQIANVPGGVSYTVVDHLIKHNLEPMDMVLSLMSIISYYSIDHLRLTEDQPSPPSDGVISNMSSALMGLGFSAAILMQRIDLYQNLLSSNNLAFPVRISIVPFKGKFHLVWRTSGKCYFAKDCRMSSKQANIGQWIRLIHSLFSGFSSHKSFQNSAIKRVLNLCSLKLSLKNIKTCTGVLSVLNGELDSLDLSVPSAVTGAAKSSDHAWRGDF</sequence>
<keyword evidence="15" id="KW-0067">ATP-binding</keyword>
<dbReference type="Proteomes" id="UP000681437">
    <property type="component" value="Segment"/>
</dbReference>
<evidence type="ECO:0000256" key="14">
    <source>
        <dbReference type="ARBA" id="ARBA00022801"/>
    </source>
</evidence>
<evidence type="ECO:0000256" key="22">
    <source>
        <dbReference type="ARBA" id="ARBA00024499"/>
    </source>
</evidence>
<comment type="subunit">
    <text evidence="30">May form homodimer. Interacts with the P protein; the association of P and L forms the polymerase complex, positions it on the template and allows to package the L polymerase in the virion, since P acts as a bridge between N and L. L binds loosely to N and is further bridged by the P protein, which interacts with L and N oligomers simultaneously.</text>
</comment>
<dbReference type="PROSITE" id="PS51590">
    <property type="entry name" value="SAM_MT_MNV_L"/>
    <property type="match status" value="1"/>
</dbReference>
<evidence type="ECO:0000259" key="31">
    <source>
        <dbReference type="PROSITE" id="PS50526"/>
    </source>
</evidence>
<dbReference type="InterPro" id="IPR039736">
    <property type="entry name" value="L_poly_C"/>
</dbReference>
<keyword evidence="8" id="KW-0489">Methyltransferase</keyword>
<keyword evidence="13" id="KW-0547">Nucleotide-binding</keyword>
<comment type="catalytic activity">
    <reaction evidence="21">
        <text>a 5'-end triphospho-adenylyl-adenylyl-cytidylyl-adenosine in mRNA + GDP + H(+) = a 5'-end (5'-triphosphoguanosine)-adenylyl-adenylyl-cytidylyl-adenosine in mRNA + diphosphate</text>
        <dbReference type="Rhea" id="RHEA:65436"/>
        <dbReference type="Rhea" id="RHEA-COMP:16797"/>
        <dbReference type="Rhea" id="RHEA-COMP:16799"/>
        <dbReference type="ChEBI" id="CHEBI:15378"/>
        <dbReference type="ChEBI" id="CHEBI:33019"/>
        <dbReference type="ChEBI" id="CHEBI:58189"/>
        <dbReference type="ChEBI" id="CHEBI:156484"/>
        <dbReference type="ChEBI" id="CHEBI:156503"/>
        <dbReference type="EC" id="2.7.7.88"/>
    </reaction>
</comment>
<dbReference type="EC" id="2.1.1.375" evidence="23"/>
<keyword evidence="7 33" id="KW-0696">RNA-directed RNA polymerase</keyword>
<proteinExistence type="inferred from homology"/>
<dbReference type="InterPro" id="IPR026890">
    <property type="entry name" value="Mononeg_mRNAcap"/>
</dbReference>
<evidence type="ECO:0000256" key="16">
    <source>
        <dbReference type="ARBA" id="ARBA00022844"/>
    </source>
</evidence>
<dbReference type="GO" id="GO:0044423">
    <property type="term" value="C:virion component"/>
    <property type="evidence" value="ECO:0007669"/>
    <property type="project" value="UniProtKB-KW"/>
</dbReference>
<dbReference type="Pfam" id="PF21080">
    <property type="entry name" value="Methyltrans_Mon_1st"/>
    <property type="match status" value="1"/>
</dbReference>
<evidence type="ECO:0000256" key="27">
    <source>
        <dbReference type="ARBA" id="ARBA00047332"/>
    </source>
</evidence>
<dbReference type="Pfam" id="PF00946">
    <property type="entry name" value="Mononeg_RNA_pol"/>
    <property type="match status" value="1"/>
</dbReference>
<evidence type="ECO:0000256" key="9">
    <source>
        <dbReference type="ARBA" id="ARBA00022664"/>
    </source>
</evidence>
<evidence type="ECO:0000256" key="28">
    <source>
        <dbReference type="ARBA" id="ARBA00047370"/>
    </source>
</evidence>
<gene>
    <name evidence="33" type="primary">L</name>
</gene>
<keyword evidence="11" id="KW-0949">S-adenosyl-L-methionine</keyword>
<keyword evidence="10" id="KW-0808">Transferase</keyword>
<evidence type="ECO:0000313" key="33">
    <source>
        <dbReference type="EMBL" id="ASZ85163.1"/>
    </source>
</evidence>
<feature type="domain" description="RdRp catalytic" evidence="31">
    <location>
        <begin position="591"/>
        <end position="777"/>
    </location>
</feature>
<dbReference type="GO" id="GO:0030430">
    <property type="term" value="C:host cell cytoplasm"/>
    <property type="evidence" value="ECO:0007669"/>
    <property type="project" value="UniProtKB-SubCell"/>
</dbReference>
<dbReference type="GO" id="GO:0005524">
    <property type="term" value="F:ATP binding"/>
    <property type="evidence" value="ECO:0007669"/>
    <property type="project" value="UniProtKB-KW"/>
</dbReference>
<dbReference type="PIRSF" id="PIRSF037546">
    <property type="entry name" value="RNA_pol_RhabdoV_sub"/>
    <property type="match status" value="1"/>
</dbReference>
<evidence type="ECO:0000256" key="20">
    <source>
        <dbReference type="ARBA" id="ARBA00023268"/>
    </source>
</evidence>
<comment type="similarity">
    <text evidence="3">Belongs to the rhabdoviridae protein L family.</text>
</comment>
<dbReference type="InterPro" id="IPR025786">
    <property type="entry name" value="Mononega_L_MeTrfase"/>
</dbReference>
<dbReference type="EC" id="2.7.7.88" evidence="5"/>
<evidence type="ECO:0000256" key="1">
    <source>
        <dbReference type="ARBA" id="ARBA00004192"/>
    </source>
</evidence>